<protein>
    <submittedName>
        <fullName evidence="1">Uncharacterized protein</fullName>
    </submittedName>
</protein>
<proteinExistence type="predicted"/>
<sequence>MDLPPDVAVKIAGHLAATSERPMDHLRALWVTCCFMRRVCSNPEVGRRISAERLSDDMYLYDPIGYFTLLPHLAQVYNPEACFIVGMHVVFRGLLITPLPVLNENLKRAAAGGHKVAAYVAAILLYLANGVANVDDTAKQFMRQAVAVEESVLVAPAGGGGTMLMFRDCFIKCRRVAANVI</sequence>
<gene>
    <name evidence="1" type="ORF">C2845_PM09G09910</name>
</gene>
<dbReference type="OrthoDB" id="681586at2759"/>
<accession>A0A3L6RYH1</accession>
<evidence type="ECO:0000313" key="2">
    <source>
        <dbReference type="Proteomes" id="UP000275267"/>
    </source>
</evidence>
<keyword evidence="2" id="KW-1185">Reference proteome</keyword>
<dbReference type="AlphaFoldDB" id="A0A3L6RYH1"/>
<dbReference type="Proteomes" id="UP000275267">
    <property type="component" value="Unassembled WGS sequence"/>
</dbReference>
<organism evidence="1 2">
    <name type="scientific">Panicum miliaceum</name>
    <name type="common">Proso millet</name>
    <name type="synonym">Broomcorn millet</name>
    <dbReference type="NCBI Taxonomy" id="4540"/>
    <lineage>
        <taxon>Eukaryota</taxon>
        <taxon>Viridiplantae</taxon>
        <taxon>Streptophyta</taxon>
        <taxon>Embryophyta</taxon>
        <taxon>Tracheophyta</taxon>
        <taxon>Spermatophyta</taxon>
        <taxon>Magnoliopsida</taxon>
        <taxon>Liliopsida</taxon>
        <taxon>Poales</taxon>
        <taxon>Poaceae</taxon>
        <taxon>PACMAD clade</taxon>
        <taxon>Panicoideae</taxon>
        <taxon>Panicodae</taxon>
        <taxon>Paniceae</taxon>
        <taxon>Panicinae</taxon>
        <taxon>Panicum</taxon>
        <taxon>Panicum sect. Panicum</taxon>
    </lineage>
</organism>
<name>A0A3L6RYH1_PANMI</name>
<dbReference type="EMBL" id="PQIB02000006">
    <property type="protein sequence ID" value="RLN11258.1"/>
    <property type="molecule type" value="Genomic_DNA"/>
</dbReference>
<evidence type="ECO:0000313" key="1">
    <source>
        <dbReference type="EMBL" id="RLN11258.1"/>
    </source>
</evidence>
<dbReference type="STRING" id="4540.A0A3L6RYH1"/>
<comment type="caution">
    <text evidence="1">The sequence shown here is derived from an EMBL/GenBank/DDBJ whole genome shotgun (WGS) entry which is preliminary data.</text>
</comment>
<reference evidence="2" key="1">
    <citation type="journal article" date="2019" name="Nat. Commun.">
        <title>The genome of broomcorn millet.</title>
        <authorList>
            <person name="Zou C."/>
            <person name="Miki D."/>
            <person name="Li D."/>
            <person name="Tang Q."/>
            <person name="Xiao L."/>
            <person name="Rajput S."/>
            <person name="Deng P."/>
            <person name="Jia W."/>
            <person name="Huang R."/>
            <person name="Zhang M."/>
            <person name="Sun Y."/>
            <person name="Hu J."/>
            <person name="Fu X."/>
            <person name="Schnable P.S."/>
            <person name="Li F."/>
            <person name="Zhang H."/>
            <person name="Feng B."/>
            <person name="Zhu X."/>
            <person name="Liu R."/>
            <person name="Schnable J.C."/>
            <person name="Zhu J.-K."/>
            <person name="Zhang H."/>
        </authorList>
    </citation>
    <scope>NUCLEOTIDE SEQUENCE [LARGE SCALE GENOMIC DNA]</scope>
</reference>